<proteinExistence type="predicted"/>
<accession>A0ABW5PKH9</accession>
<keyword evidence="2" id="KW-1185">Reference proteome</keyword>
<protein>
    <recommendedName>
        <fullName evidence="3">Butirosin biosynthesis protein H N-terminal domain-containing protein</fullName>
    </recommendedName>
</protein>
<dbReference type="EMBL" id="JBHUME010000013">
    <property type="protein sequence ID" value="MFD2614577.1"/>
    <property type="molecule type" value="Genomic_DNA"/>
</dbReference>
<reference evidence="2" key="1">
    <citation type="journal article" date="2019" name="Int. J. Syst. Evol. Microbiol.">
        <title>The Global Catalogue of Microorganisms (GCM) 10K type strain sequencing project: providing services to taxonomists for standard genome sequencing and annotation.</title>
        <authorList>
            <consortium name="The Broad Institute Genomics Platform"/>
            <consortium name="The Broad Institute Genome Sequencing Center for Infectious Disease"/>
            <person name="Wu L."/>
            <person name="Ma J."/>
        </authorList>
    </citation>
    <scope>NUCLEOTIDE SEQUENCE [LARGE SCALE GENOMIC DNA]</scope>
    <source>
        <strain evidence="2">KCTC 3950</strain>
    </source>
</reference>
<dbReference type="RefSeq" id="WP_377605586.1">
    <property type="nucleotide sequence ID" value="NZ_JBHUME010000013.1"/>
</dbReference>
<name>A0ABW5PKH9_9BACL</name>
<dbReference type="Proteomes" id="UP001597541">
    <property type="component" value="Unassembled WGS sequence"/>
</dbReference>
<organism evidence="1 2">
    <name type="scientific">Paenibacillus gansuensis</name>
    <dbReference type="NCBI Taxonomy" id="306542"/>
    <lineage>
        <taxon>Bacteria</taxon>
        <taxon>Bacillati</taxon>
        <taxon>Bacillota</taxon>
        <taxon>Bacilli</taxon>
        <taxon>Bacillales</taxon>
        <taxon>Paenibacillaceae</taxon>
        <taxon>Paenibacillus</taxon>
    </lineage>
</organism>
<evidence type="ECO:0008006" key="3">
    <source>
        <dbReference type="Google" id="ProtNLM"/>
    </source>
</evidence>
<comment type="caution">
    <text evidence="1">The sequence shown here is derived from an EMBL/GenBank/DDBJ whole genome shotgun (WGS) entry which is preliminary data.</text>
</comment>
<evidence type="ECO:0000313" key="2">
    <source>
        <dbReference type="Proteomes" id="UP001597541"/>
    </source>
</evidence>
<gene>
    <name evidence="1" type="ORF">ACFSUF_19380</name>
</gene>
<sequence>MNWVYSNYFQLYCNSNFNEQNLFYDYLIDTVKVNPYVDYQLIEKNTFDSLGYNLIEYIIEMINQGYYIMIKMDMYYITNRFASNHLHYYHNELISGYDMQTGNFLIYGFGKKGKLTLSSIDFGSFIKSTRRSPNFTLLKSIEHPQDYEFDIKLIIKEIAEYLNYNKSENILYDTNVVYGVNTYDIIIKFIKDYLSDSLNNSIYSSFFRIRKQIYVLWEHKKIMLDRILFYEKLGIIKNISHSYLEIESTARMVLHLLLKSDMVKDKTVFSKSINALIELKSKEIKILNVLLFNLKS</sequence>
<evidence type="ECO:0000313" key="1">
    <source>
        <dbReference type="EMBL" id="MFD2614577.1"/>
    </source>
</evidence>